<proteinExistence type="predicted"/>
<keyword evidence="3" id="KW-1185">Reference proteome</keyword>
<name>A0AA86U7B7_9EUKA</name>
<dbReference type="EMBL" id="CATOUU010000519">
    <property type="protein sequence ID" value="CAI9932593.1"/>
    <property type="molecule type" value="Genomic_DNA"/>
</dbReference>
<gene>
    <name evidence="1" type="ORF">HINF_LOCUS20238</name>
    <name evidence="2" type="ORF">HINF_LOCUS60130</name>
</gene>
<organism evidence="1">
    <name type="scientific">Hexamita inflata</name>
    <dbReference type="NCBI Taxonomy" id="28002"/>
    <lineage>
        <taxon>Eukaryota</taxon>
        <taxon>Metamonada</taxon>
        <taxon>Diplomonadida</taxon>
        <taxon>Hexamitidae</taxon>
        <taxon>Hexamitinae</taxon>
        <taxon>Hexamita</taxon>
    </lineage>
</organism>
<evidence type="ECO:0000313" key="3">
    <source>
        <dbReference type="Proteomes" id="UP001642409"/>
    </source>
</evidence>
<dbReference type="EMBL" id="CAXDID020000350">
    <property type="protein sequence ID" value="CAL6080996.1"/>
    <property type="molecule type" value="Genomic_DNA"/>
</dbReference>
<reference evidence="1" key="1">
    <citation type="submission" date="2023-06" db="EMBL/GenBank/DDBJ databases">
        <authorList>
            <person name="Kurt Z."/>
        </authorList>
    </citation>
    <scope>NUCLEOTIDE SEQUENCE</scope>
</reference>
<dbReference type="Proteomes" id="UP001642409">
    <property type="component" value="Unassembled WGS sequence"/>
</dbReference>
<sequence>MFGVGYFRFDVMIFIKVLFDGYFRVLTHMNLTKNSAGFPNQGLGYIFVQQTLEVRRQKLYTQKIFTKVAVIYNELTCKDIQASYYYIIRCTKLQQGSIFFDFICPSLRYTHCNDLFNGQSAAIQCIMKYIAQMDVHLKLLLAFSRIGHLEFEVNLQNDQITYETLYMHKIQHLMYQILSV</sequence>
<protein>
    <submittedName>
        <fullName evidence="2">Hypothetical_protein</fullName>
    </submittedName>
</protein>
<dbReference type="AlphaFoldDB" id="A0AA86U7B7"/>
<reference evidence="2 3" key="2">
    <citation type="submission" date="2024-07" db="EMBL/GenBank/DDBJ databases">
        <authorList>
            <person name="Akdeniz Z."/>
        </authorList>
    </citation>
    <scope>NUCLEOTIDE SEQUENCE [LARGE SCALE GENOMIC DNA]</scope>
</reference>
<evidence type="ECO:0000313" key="2">
    <source>
        <dbReference type="EMBL" id="CAL6080996.1"/>
    </source>
</evidence>
<accession>A0AA86U7B7</accession>
<comment type="caution">
    <text evidence="1">The sequence shown here is derived from an EMBL/GenBank/DDBJ whole genome shotgun (WGS) entry which is preliminary data.</text>
</comment>
<evidence type="ECO:0000313" key="1">
    <source>
        <dbReference type="EMBL" id="CAI9932593.1"/>
    </source>
</evidence>